<dbReference type="EMBL" id="CM055106">
    <property type="protein sequence ID" value="KAJ7528986.1"/>
    <property type="molecule type" value="Genomic_DNA"/>
</dbReference>
<sequence>MQFALSSFSSFAFCLLKGGPSVSLVDSCWIAFAIRVLSARKAGQNTVKLVNCDKFVVQVGEHFNWTLFMMLAPLQVSLRIQIRNTFCFMQ</sequence>
<accession>A0ACC2BGR6</accession>
<evidence type="ECO:0000313" key="2">
    <source>
        <dbReference type="Proteomes" id="UP001162992"/>
    </source>
</evidence>
<reference evidence="2" key="1">
    <citation type="journal article" date="2024" name="Proc. Natl. Acad. Sci. U.S.A.">
        <title>Extraordinary preservation of gene collinearity over three hundred million years revealed in homosporous lycophytes.</title>
        <authorList>
            <person name="Li C."/>
            <person name="Wickell D."/>
            <person name="Kuo L.Y."/>
            <person name="Chen X."/>
            <person name="Nie B."/>
            <person name="Liao X."/>
            <person name="Peng D."/>
            <person name="Ji J."/>
            <person name="Jenkins J."/>
            <person name="Williams M."/>
            <person name="Shu S."/>
            <person name="Plott C."/>
            <person name="Barry K."/>
            <person name="Rajasekar S."/>
            <person name="Grimwood J."/>
            <person name="Han X."/>
            <person name="Sun S."/>
            <person name="Hou Z."/>
            <person name="He W."/>
            <person name="Dai G."/>
            <person name="Sun C."/>
            <person name="Schmutz J."/>
            <person name="Leebens-Mack J.H."/>
            <person name="Li F.W."/>
            <person name="Wang L."/>
        </authorList>
    </citation>
    <scope>NUCLEOTIDE SEQUENCE [LARGE SCALE GENOMIC DNA]</scope>
    <source>
        <strain evidence="2">cv. PW_Plant_1</strain>
    </source>
</reference>
<proteinExistence type="predicted"/>
<name>A0ACC2BGR6_DIPCM</name>
<comment type="caution">
    <text evidence="1">The sequence shown here is derived from an EMBL/GenBank/DDBJ whole genome shotgun (WGS) entry which is preliminary data.</text>
</comment>
<evidence type="ECO:0000313" key="1">
    <source>
        <dbReference type="EMBL" id="KAJ7528986.1"/>
    </source>
</evidence>
<keyword evidence="2" id="KW-1185">Reference proteome</keyword>
<organism evidence="1 2">
    <name type="scientific">Diphasiastrum complanatum</name>
    <name type="common">Issler's clubmoss</name>
    <name type="synonym">Lycopodium complanatum</name>
    <dbReference type="NCBI Taxonomy" id="34168"/>
    <lineage>
        <taxon>Eukaryota</taxon>
        <taxon>Viridiplantae</taxon>
        <taxon>Streptophyta</taxon>
        <taxon>Embryophyta</taxon>
        <taxon>Tracheophyta</taxon>
        <taxon>Lycopodiopsida</taxon>
        <taxon>Lycopodiales</taxon>
        <taxon>Lycopodiaceae</taxon>
        <taxon>Lycopodioideae</taxon>
        <taxon>Diphasiastrum</taxon>
    </lineage>
</organism>
<dbReference type="Proteomes" id="UP001162992">
    <property type="component" value="Chromosome 15"/>
</dbReference>
<protein>
    <submittedName>
        <fullName evidence="1">Uncharacterized protein</fullName>
    </submittedName>
</protein>
<gene>
    <name evidence="1" type="ORF">O6H91_15G028400</name>
</gene>